<dbReference type="RefSeq" id="WP_386717032.1">
    <property type="nucleotide sequence ID" value="NZ_JBHXIJ010000167.1"/>
</dbReference>
<comment type="caution">
    <text evidence="3">The sequence shown here is derived from an EMBL/GenBank/DDBJ whole genome shotgun (WGS) entry which is preliminary data.</text>
</comment>
<evidence type="ECO:0000256" key="2">
    <source>
        <dbReference type="SAM" id="Phobius"/>
    </source>
</evidence>
<feature type="transmembrane region" description="Helical" evidence="2">
    <location>
        <begin position="225"/>
        <end position="243"/>
    </location>
</feature>
<gene>
    <name evidence="3" type="ORF">ACFWJN_21545</name>
</gene>
<feature type="transmembrane region" description="Helical" evidence="2">
    <location>
        <begin position="199"/>
        <end position="218"/>
    </location>
</feature>
<name>A0ABW6FUM3_9ACTN</name>
<feature type="transmembrane region" description="Helical" evidence="2">
    <location>
        <begin position="249"/>
        <end position="272"/>
    </location>
</feature>
<evidence type="ECO:0000313" key="3">
    <source>
        <dbReference type="EMBL" id="MFD5101524.1"/>
    </source>
</evidence>
<feature type="transmembrane region" description="Helical" evidence="2">
    <location>
        <begin position="284"/>
        <end position="305"/>
    </location>
</feature>
<feature type="transmembrane region" description="Helical" evidence="2">
    <location>
        <begin position="137"/>
        <end position="155"/>
    </location>
</feature>
<evidence type="ECO:0000256" key="1">
    <source>
        <dbReference type="SAM" id="MobiDB-lite"/>
    </source>
</evidence>
<feature type="region of interest" description="Disordered" evidence="1">
    <location>
        <begin position="1"/>
        <end position="30"/>
    </location>
</feature>
<evidence type="ECO:0000313" key="4">
    <source>
        <dbReference type="Proteomes" id="UP001598448"/>
    </source>
</evidence>
<evidence type="ECO:0008006" key="5">
    <source>
        <dbReference type="Google" id="ProtNLM"/>
    </source>
</evidence>
<reference evidence="3 4" key="1">
    <citation type="submission" date="2024-09" db="EMBL/GenBank/DDBJ databases">
        <title>The Natural Products Discovery Center: Release of the First 8490 Sequenced Strains for Exploring Actinobacteria Biosynthetic Diversity.</title>
        <authorList>
            <person name="Kalkreuter E."/>
            <person name="Kautsar S.A."/>
            <person name="Yang D."/>
            <person name="Bader C.D."/>
            <person name="Teijaro C.N."/>
            <person name="Fluegel L."/>
            <person name="Davis C.M."/>
            <person name="Simpson J.R."/>
            <person name="Lauterbach L."/>
            <person name="Steele A.D."/>
            <person name="Gui C."/>
            <person name="Meng S."/>
            <person name="Li G."/>
            <person name="Viehrig K."/>
            <person name="Ye F."/>
            <person name="Su P."/>
            <person name="Kiefer A.F."/>
            <person name="Nichols A."/>
            <person name="Cepeda A.J."/>
            <person name="Yan W."/>
            <person name="Fan B."/>
            <person name="Jiang Y."/>
            <person name="Adhikari A."/>
            <person name="Zheng C.-J."/>
            <person name="Schuster L."/>
            <person name="Cowan T.M."/>
            <person name="Smanski M.J."/>
            <person name="Chevrette M.G."/>
            <person name="De Carvalho L.P.S."/>
            <person name="Shen B."/>
        </authorList>
    </citation>
    <scope>NUCLEOTIDE SEQUENCE [LARGE SCALE GENOMIC DNA]</scope>
    <source>
        <strain evidence="3 4">NPDC058348</strain>
    </source>
</reference>
<keyword evidence="2" id="KW-0472">Membrane</keyword>
<sequence length="453" mass="45667">MSGPLRLLPGEGGSLPALPRQRKGPRARPSWAADPIDELAERLMEPVSAAVHPYEVAALLESDGLTGDQIGTRYGRPGLFALAADLYARVPRHYPEPPPAADPWRPDHLRCAVRGLVFALPGLAYVLGSGLLGGEGAVTALVAAGLVAWAWNQALSHRAYLRLGTAGAAAAGRTLRLGAPAGALTASLAGLVLAGPGDAGAFAAGQSCYLGAATALLVLGRERTLLVALLPVAGGAVATLWWQPPAAAAVVPLLATVVLAILAAAHGVRAALRSGPPAGGAAPGLLVSLPYGLFGLAAGVLAMLTGVTDPYAVVVLTLSMGFAEWLLYRYRGLAVAALRASTAPRDFRLRAARALALCLGAYAALLAAGALLTGTGPAPLLGLGAVLWTALLLQAFGVAWPPAAVCLVAAAAEAAAPAAGLPTGLAQPLCRTVAALVLLYLAGRILGRPTAHR</sequence>
<proteinExistence type="predicted"/>
<keyword evidence="2" id="KW-0812">Transmembrane</keyword>
<feature type="transmembrane region" description="Helical" evidence="2">
    <location>
        <begin position="351"/>
        <end position="372"/>
    </location>
</feature>
<organism evidence="3 4">
    <name type="scientific">Streptomyces albidochromogenes</name>
    <dbReference type="NCBI Taxonomy" id="329524"/>
    <lineage>
        <taxon>Bacteria</taxon>
        <taxon>Bacillati</taxon>
        <taxon>Actinomycetota</taxon>
        <taxon>Actinomycetes</taxon>
        <taxon>Kitasatosporales</taxon>
        <taxon>Streptomycetaceae</taxon>
        <taxon>Streptomyces</taxon>
    </lineage>
</organism>
<feature type="transmembrane region" description="Helical" evidence="2">
    <location>
        <begin position="311"/>
        <end position="330"/>
    </location>
</feature>
<protein>
    <recommendedName>
        <fullName evidence="5">Integral membrane protein</fullName>
    </recommendedName>
</protein>
<keyword evidence="2" id="KW-1133">Transmembrane helix</keyword>
<dbReference type="EMBL" id="JBHXIJ010000167">
    <property type="protein sequence ID" value="MFD5101524.1"/>
    <property type="molecule type" value="Genomic_DNA"/>
</dbReference>
<feature type="transmembrane region" description="Helical" evidence="2">
    <location>
        <begin position="175"/>
        <end position="193"/>
    </location>
</feature>
<dbReference type="Proteomes" id="UP001598448">
    <property type="component" value="Unassembled WGS sequence"/>
</dbReference>
<accession>A0ABW6FUM3</accession>
<keyword evidence="4" id="KW-1185">Reference proteome</keyword>